<dbReference type="Pfam" id="PF04023">
    <property type="entry name" value="FeoA"/>
    <property type="match status" value="1"/>
</dbReference>
<dbReference type="Gene3D" id="2.30.30.90">
    <property type="match status" value="1"/>
</dbReference>
<dbReference type="InterPro" id="IPR008988">
    <property type="entry name" value="Transcriptional_repressor_C"/>
</dbReference>
<evidence type="ECO:0000259" key="2">
    <source>
        <dbReference type="SMART" id="SM00899"/>
    </source>
</evidence>
<comment type="caution">
    <text evidence="3">The sequence shown here is derived from an EMBL/GenBank/DDBJ whole genome shotgun (WGS) entry which is preliminary data.</text>
</comment>
<dbReference type="InterPro" id="IPR038157">
    <property type="entry name" value="FeoA_core_dom"/>
</dbReference>
<dbReference type="SUPFAM" id="SSF50037">
    <property type="entry name" value="C-terminal domain of transcriptional repressors"/>
    <property type="match status" value="1"/>
</dbReference>
<protein>
    <submittedName>
        <fullName evidence="3">FeoA domain-containing protein</fullName>
    </submittedName>
</protein>
<dbReference type="SMART" id="SM00899">
    <property type="entry name" value="FeoA"/>
    <property type="match status" value="1"/>
</dbReference>
<accession>A0ABT5X6L5</accession>
<name>A0ABT5X6L5_9EURY</name>
<dbReference type="PANTHER" id="PTHR43151:SF1">
    <property type="entry name" value="SSR2333 PROTEIN"/>
    <property type="match status" value="1"/>
</dbReference>
<evidence type="ECO:0000313" key="4">
    <source>
        <dbReference type="Proteomes" id="UP001220010"/>
    </source>
</evidence>
<organism evidence="3 4">
    <name type="scientific">Candidatus Methanocrinis natronophilus</name>
    <dbReference type="NCBI Taxonomy" id="3033396"/>
    <lineage>
        <taxon>Archaea</taxon>
        <taxon>Methanobacteriati</taxon>
        <taxon>Methanobacteriota</taxon>
        <taxon>Stenosarchaea group</taxon>
        <taxon>Methanomicrobia</taxon>
        <taxon>Methanotrichales</taxon>
        <taxon>Methanotrichaceae</taxon>
        <taxon>Methanocrinis</taxon>
    </lineage>
</organism>
<evidence type="ECO:0000256" key="1">
    <source>
        <dbReference type="ARBA" id="ARBA00023004"/>
    </source>
</evidence>
<reference evidence="3 4" key="1">
    <citation type="submission" date="2023-03" db="EMBL/GenBank/DDBJ databases">
        <title>WGS of Methanotrichaceae archaeon Mx.</title>
        <authorList>
            <person name="Sorokin D.Y."/>
            <person name="Merkel A.Y."/>
        </authorList>
    </citation>
    <scope>NUCLEOTIDE SEQUENCE [LARGE SCALE GENOMIC DNA]</scope>
    <source>
        <strain evidence="3 4">Mx</strain>
    </source>
</reference>
<sequence>MMATGSISSGGLPLAFLMEGEEGDVLEVVGGCGLAQRLSDMGLTPSTRVRVIKAHPQGPLLLWVRDARVALGRSVAMKILVRRWEGHC</sequence>
<keyword evidence="1" id="KW-0408">Iron</keyword>
<gene>
    <name evidence="3" type="ORF">P0O15_03980</name>
</gene>
<dbReference type="RefSeq" id="WP_316966077.1">
    <property type="nucleotide sequence ID" value="NZ_JARFPK010000010.1"/>
</dbReference>
<dbReference type="EMBL" id="JARFPK010000010">
    <property type="protein sequence ID" value="MDF0590330.1"/>
    <property type="molecule type" value="Genomic_DNA"/>
</dbReference>
<dbReference type="Proteomes" id="UP001220010">
    <property type="component" value="Unassembled WGS sequence"/>
</dbReference>
<dbReference type="InterPro" id="IPR007167">
    <property type="entry name" value="Fe-transptr_FeoA-like"/>
</dbReference>
<dbReference type="PANTHER" id="PTHR43151">
    <property type="entry name" value="FEOA FAMILY PROTEIN"/>
    <property type="match status" value="1"/>
</dbReference>
<dbReference type="InterPro" id="IPR053184">
    <property type="entry name" value="FeoA-like"/>
</dbReference>
<proteinExistence type="predicted"/>
<evidence type="ECO:0000313" key="3">
    <source>
        <dbReference type="EMBL" id="MDF0590330.1"/>
    </source>
</evidence>
<keyword evidence="4" id="KW-1185">Reference proteome</keyword>
<feature type="domain" description="Ferrous iron transporter FeoA-like" evidence="2">
    <location>
        <begin position="12"/>
        <end position="83"/>
    </location>
</feature>